<accession>A0ABV7ANY6</accession>
<dbReference type="InterPro" id="IPR009270">
    <property type="entry name" value="DUF927"/>
</dbReference>
<dbReference type="Pfam" id="PF06048">
    <property type="entry name" value="DUF927"/>
    <property type="match status" value="1"/>
</dbReference>
<gene>
    <name evidence="3" type="ORF">ACFOJE_02080</name>
</gene>
<evidence type="ECO:0000256" key="1">
    <source>
        <dbReference type="SAM" id="MobiDB-lite"/>
    </source>
</evidence>
<feature type="region of interest" description="Disordered" evidence="1">
    <location>
        <begin position="1"/>
        <end position="25"/>
    </location>
</feature>
<dbReference type="RefSeq" id="WP_377812575.1">
    <property type="nucleotide sequence ID" value="NZ_JBHRSJ010000001.1"/>
</dbReference>
<dbReference type="Proteomes" id="UP001595457">
    <property type="component" value="Unassembled WGS sequence"/>
</dbReference>
<evidence type="ECO:0000313" key="4">
    <source>
        <dbReference type="Proteomes" id="UP001595457"/>
    </source>
</evidence>
<proteinExistence type="predicted"/>
<reference evidence="4" key="1">
    <citation type="journal article" date="2019" name="Int. J. Syst. Evol. Microbiol.">
        <title>The Global Catalogue of Microorganisms (GCM) 10K type strain sequencing project: providing services to taxonomists for standard genome sequencing and annotation.</title>
        <authorList>
            <consortium name="The Broad Institute Genomics Platform"/>
            <consortium name="The Broad Institute Genome Sequencing Center for Infectious Disease"/>
            <person name="Wu L."/>
            <person name="Ma J."/>
        </authorList>
    </citation>
    <scope>NUCLEOTIDE SEQUENCE [LARGE SCALE GENOMIC DNA]</scope>
    <source>
        <strain evidence="4">KCTC 62195</strain>
    </source>
</reference>
<evidence type="ECO:0000313" key="3">
    <source>
        <dbReference type="EMBL" id="MFC2971004.1"/>
    </source>
</evidence>
<evidence type="ECO:0000259" key="2">
    <source>
        <dbReference type="Pfam" id="PF06048"/>
    </source>
</evidence>
<sequence>MSQPETSPLALVVKPEPPTVTPERPGWGVYDRWMQNEKGARLKPGVYWHSYRRTKEDDEDEPSGDGERPLLDDWIASPVFVEARTLNSDDGSEGRLLRLVTQGGDKEWVLPMEVFGGSGEDARRSLFALGVVIALKKRGRFMEYLLDQQPRQTLATTSRPGWHASGVFVLPKRTIGGDGVRYQSSGRSPDLFRVRGELAQWQSQVAARCRGNPVLTLAVGCALAGPLLNLVKVNGGGVHLVGDSSKGKSLAQLIGASVWGDPGPAGFGASWCMTKNGLEIEAASRNDTLLSLDEIKRVNPKDIQEMAYSLANGCGKGTMTREREGRQKLAWRLLTLSSGERSLSEHAALSGDPAHAGAELRMVDVNAGTRPHGAFDDCHGMDGASFHRAMTGAVGEHYGHLGPAFVERLVQGDDRDRLLEAFAKVRAQFQADSAQAGRVADRFAVIALAGEMAIAYGLLPWPVGTSLADSLLLYREWLERVGSGSAEDRQILASLARFIERHGDSRFSDVHAPETDSRIRDRAGYWEDEPSRRLFLFNTSGLQEAAHGFGLARIVTALDTAGAIAKRDIEKGQKRNTKKYTLPGGNGKGRRPGLYVIDPERLEMASTNDNPHTGT</sequence>
<comment type="caution">
    <text evidence="3">The sequence shown here is derived from an EMBL/GenBank/DDBJ whole genome shotgun (WGS) entry which is preliminary data.</text>
</comment>
<name>A0ABV7ANY6_9GAMM</name>
<organism evidence="3 4">
    <name type="scientific">Azotobacter bryophylli</name>
    <dbReference type="NCBI Taxonomy" id="1986537"/>
    <lineage>
        <taxon>Bacteria</taxon>
        <taxon>Pseudomonadati</taxon>
        <taxon>Pseudomonadota</taxon>
        <taxon>Gammaproteobacteria</taxon>
        <taxon>Pseudomonadales</taxon>
        <taxon>Pseudomonadaceae</taxon>
        <taxon>Azotobacter</taxon>
    </lineage>
</organism>
<feature type="domain" description="DUF927" evidence="2">
    <location>
        <begin position="43"/>
        <end position="323"/>
    </location>
</feature>
<dbReference type="EMBL" id="JBHRSJ010000001">
    <property type="protein sequence ID" value="MFC2971004.1"/>
    <property type="molecule type" value="Genomic_DNA"/>
</dbReference>
<protein>
    <submittedName>
        <fullName evidence="3">DUF927 domain-containing protein</fullName>
    </submittedName>
</protein>
<keyword evidence="4" id="KW-1185">Reference proteome</keyword>